<keyword evidence="2" id="KW-1185">Reference proteome</keyword>
<dbReference type="Proteomes" id="UP001470230">
    <property type="component" value="Unassembled WGS sequence"/>
</dbReference>
<evidence type="ECO:0000313" key="2">
    <source>
        <dbReference type="Proteomes" id="UP001470230"/>
    </source>
</evidence>
<evidence type="ECO:0008006" key="3">
    <source>
        <dbReference type="Google" id="ProtNLM"/>
    </source>
</evidence>
<gene>
    <name evidence="1" type="ORF">M9Y10_041562</name>
</gene>
<name>A0ABR2K4R0_9EUKA</name>
<comment type="caution">
    <text evidence="1">The sequence shown here is derived from an EMBL/GenBank/DDBJ whole genome shotgun (WGS) entry which is preliminary data.</text>
</comment>
<proteinExistence type="predicted"/>
<dbReference type="EMBL" id="JAPFFF010000007">
    <property type="protein sequence ID" value="KAK8886102.1"/>
    <property type="molecule type" value="Genomic_DNA"/>
</dbReference>
<sequence length="693" mass="81627">MEITDLEDKYDILKVHAPFDPKAIRSGITSYFSSNLYDYSIYSYFYNINMFLIKNPQKKSDVIVPFKDKNLSHILQDKNICECFYQNNDITKHINSVLSQPENIIFSKYFIEVTFPTIYGHFISDDLCEKGFVFLEGFYELAITSENYSLYIGLLSKFIRSDMNFQFCMFDSFNSLYSIDAKNTHGQYIICLDKSACYSFSLLNSKRTSALKKLLDKEEILKEVVIDIIKKVIITWKYDSFNMCYEDVNYSYTTTKEYNEIACKVVEVIKNTSDDQYQTNEIGLLFPEKKILPIVLTYIDLIIIDKIFNEAEIDPIYYQNQAHFDFNINQAFAFAVHYRAFFHNDNPFKYGLGAEKAFMTPKRINYFTIREKCISNGQDPIEQQKIIKDKMITDIKSNKNWASSRIANEIDQVNSNYKFALSLEIKICQQNEQFQEKLNAYSNRVFKSYFLGINRYMSQIIHKICLNLSQNITITNNNNNNSDEFKEPVLEIISKELKRFFESVSPINNNQVIDELVKSTKERNNYKTEEFFLFIQKEFYKKLNLKDIIPLDNLTENSPLMNILTELRQSLFFTLEGKFNYIDKSDYSDLRNMKNVNDAELPNINFIKLMIDNASVNHNDALPHIFTFIEIFNLIKNYSKDFKSFIIEYFSEINKSGHEKAVIFMNHLSKSKAYYQKIYDQIPSNFTDVFNHM</sequence>
<reference evidence="1 2" key="1">
    <citation type="submission" date="2024-04" db="EMBL/GenBank/DDBJ databases">
        <title>Tritrichomonas musculus Genome.</title>
        <authorList>
            <person name="Alves-Ferreira E."/>
            <person name="Grigg M."/>
            <person name="Lorenzi H."/>
            <person name="Galac M."/>
        </authorList>
    </citation>
    <scope>NUCLEOTIDE SEQUENCE [LARGE SCALE GENOMIC DNA]</scope>
    <source>
        <strain evidence="1 2">EAF2021</strain>
    </source>
</reference>
<accession>A0ABR2K4R0</accession>
<protein>
    <recommendedName>
        <fullName evidence="3">VPS9 domain-containing protein</fullName>
    </recommendedName>
</protein>
<organism evidence="1 2">
    <name type="scientific">Tritrichomonas musculus</name>
    <dbReference type="NCBI Taxonomy" id="1915356"/>
    <lineage>
        <taxon>Eukaryota</taxon>
        <taxon>Metamonada</taxon>
        <taxon>Parabasalia</taxon>
        <taxon>Tritrichomonadida</taxon>
        <taxon>Tritrichomonadidae</taxon>
        <taxon>Tritrichomonas</taxon>
    </lineage>
</organism>
<evidence type="ECO:0000313" key="1">
    <source>
        <dbReference type="EMBL" id="KAK8886102.1"/>
    </source>
</evidence>